<comment type="caution">
    <text evidence="1">The sequence shown here is derived from an EMBL/GenBank/DDBJ whole genome shotgun (WGS) entry which is preliminary data.</text>
</comment>
<evidence type="ECO:0000313" key="2">
    <source>
        <dbReference type="Proteomes" id="UP001060215"/>
    </source>
</evidence>
<keyword evidence="2" id="KW-1185">Reference proteome</keyword>
<proteinExistence type="predicted"/>
<dbReference type="Proteomes" id="UP001060215">
    <property type="component" value="Chromosome 15"/>
</dbReference>
<name>A0ACC0FFF1_9ERIC</name>
<dbReference type="EMBL" id="CM045772">
    <property type="protein sequence ID" value="KAI7986933.1"/>
    <property type="molecule type" value="Genomic_DNA"/>
</dbReference>
<organism evidence="1 2">
    <name type="scientific">Camellia lanceoleosa</name>
    <dbReference type="NCBI Taxonomy" id="1840588"/>
    <lineage>
        <taxon>Eukaryota</taxon>
        <taxon>Viridiplantae</taxon>
        <taxon>Streptophyta</taxon>
        <taxon>Embryophyta</taxon>
        <taxon>Tracheophyta</taxon>
        <taxon>Spermatophyta</taxon>
        <taxon>Magnoliopsida</taxon>
        <taxon>eudicotyledons</taxon>
        <taxon>Gunneridae</taxon>
        <taxon>Pentapetalae</taxon>
        <taxon>asterids</taxon>
        <taxon>Ericales</taxon>
        <taxon>Theaceae</taxon>
        <taxon>Camellia</taxon>
    </lineage>
</organism>
<reference evidence="1 2" key="1">
    <citation type="journal article" date="2022" name="Plant J.">
        <title>Chromosome-level genome of Camellia lanceoleosa provides a valuable resource for understanding genome evolution and self-incompatibility.</title>
        <authorList>
            <person name="Gong W."/>
            <person name="Xiao S."/>
            <person name="Wang L."/>
            <person name="Liao Z."/>
            <person name="Chang Y."/>
            <person name="Mo W."/>
            <person name="Hu G."/>
            <person name="Li W."/>
            <person name="Zhao G."/>
            <person name="Zhu H."/>
            <person name="Hu X."/>
            <person name="Ji K."/>
            <person name="Xiang X."/>
            <person name="Song Q."/>
            <person name="Yuan D."/>
            <person name="Jin S."/>
            <person name="Zhang L."/>
        </authorList>
    </citation>
    <scope>NUCLEOTIDE SEQUENCE [LARGE SCALE GENOMIC DNA]</scope>
    <source>
        <strain evidence="1">SQ_2022a</strain>
    </source>
</reference>
<sequence>MSLSWKLSSHQLVSMGNSNCLKASLTVSLCFHTKTKLSFFPLPLSNLRISSFSSFITTKTTNPNGNHTSKEQTLFSLFKQCSTIKHVKQIHAHLVHTGLDQNLYLVGKIIVFCAVSEHGSMDYAVSVFENTENPDGFLWNTMIRGFGRTNQVYKVFDYFKKMQEMGEKADNFTLSFLLKVSGQLGSVVLGKQMHCCTLKHGLETHLFVRNTLVHMYGMLGIPEIAHQLFDEISKPELVAWNTIIDCHVHCGNHRKALELFSRMLRSGVEPDDVTLVVTLAACSASGALEFGRWVHSFICRTTLVDIVSVSNALIDMYAKCGEVKEAYDIFNNMIKRNIVSWNSMILGLAIHGHVDKALVLFSKMLEEKLERPNDVTFLGVLCACSHGGMVEEGRRYFNSMRKDYHIQPTIKHYGCMVDVLGRGGLVDEAYQLIRDMPMECNAIVWRTLLAACRLHGNVELGEQVRRHLLDLEPDHSSDYVLLANMYASAGQWDDTARVRKSMRERGVQKPQPGNSLFGIHPRLPEPTNALAEIGEIRTAYIA</sequence>
<protein>
    <submittedName>
        <fullName evidence="1">Pentatricopeptide repeat-containing protein</fullName>
    </submittedName>
</protein>
<evidence type="ECO:0000313" key="1">
    <source>
        <dbReference type="EMBL" id="KAI7986933.1"/>
    </source>
</evidence>
<gene>
    <name evidence="1" type="ORF">LOK49_LG14G00657</name>
</gene>
<accession>A0ACC0FFF1</accession>